<accession>A0AAJ7SKY7</accession>
<feature type="region of interest" description="Disordered" evidence="13">
    <location>
        <begin position="98"/>
        <end position="170"/>
    </location>
</feature>
<evidence type="ECO:0000256" key="3">
    <source>
        <dbReference type="ARBA" id="ARBA00010532"/>
    </source>
</evidence>
<evidence type="ECO:0000256" key="7">
    <source>
        <dbReference type="ARBA" id="ARBA00023136"/>
    </source>
</evidence>
<comment type="similarity">
    <text evidence="3">Belongs to the CD36 family.</text>
</comment>
<evidence type="ECO:0000256" key="14">
    <source>
        <dbReference type="SAM" id="Phobius"/>
    </source>
</evidence>
<feature type="transmembrane region" description="Helical" evidence="14">
    <location>
        <begin position="74"/>
        <end position="96"/>
    </location>
</feature>
<dbReference type="Pfam" id="PF01130">
    <property type="entry name" value="CD36"/>
    <property type="match status" value="1"/>
</dbReference>
<keyword evidence="15" id="KW-1185">Reference proteome</keyword>
<dbReference type="GO" id="GO:0033344">
    <property type="term" value="P:cholesterol efflux"/>
    <property type="evidence" value="ECO:0007669"/>
    <property type="project" value="TreeGrafter"/>
</dbReference>
<evidence type="ECO:0000256" key="2">
    <source>
        <dbReference type="ARBA" id="ARBA00004651"/>
    </source>
</evidence>
<dbReference type="GO" id="GO:0030169">
    <property type="term" value="F:low-density lipoprotein particle binding"/>
    <property type="evidence" value="ECO:0007669"/>
    <property type="project" value="TreeGrafter"/>
</dbReference>
<dbReference type="AlphaFoldDB" id="A0AAJ7SKY7"/>
<evidence type="ECO:0000256" key="12">
    <source>
        <dbReference type="ARBA" id="ARBA00042244"/>
    </source>
</evidence>
<dbReference type="RefSeq" id="XP_032800581.1">
    <property type="nucleotide sequence ID" value="XM_032944690.1"/>
</dbReference>
<evidence type="ECO:0000256" key="13">
    <source>
        <dbReference type="SAM" id="MobiDB-lite"/>
    </source>
</evidence>
<dbReference type="PANTHER" id="PTHR11923:SF110">
    <property type="entry name" value="SCAVENGER RECEPTOR CLASS B MEMBER 1"/>
    <property type="match status" value="1"/>
</dbReference>
<feature type="compositionally biased region" description="Acidic residues" evidence="13">
    <location>
        <begin position="104"/>
        <end position="115"/>
    </location>
</feature>
<evidence type="ECO:0000256" key="4">
    <source>
        <dbReference type="ARBA" id="ARBA00022475"/>
    </source>
</evidence>
<keyword evidence="6 14" id="KW-1133">Transmembrane helix</keyword>
<keyword evidence="7 14" id="KW-0472">Membrane</keyword>
<evidence type="ECO:0000256" key="11">
    <source>
        <dbReference type="ARBA" id="ARBA00040821"/>
    </source>
</evidence>
<keyword evidence="4" id="KW-1003">Cell membrane</keyword>
<gene>
    <name evidence="16" type="primary">LOC116937556</name>
</gene>
<dbReference type="KEGG" id="pmrn:116937556"/>
<evidence type="ECO:0000256" key="10">
    <source>
        <dbReference type="ARBA" id="ARBA00023180"/>
    </source>
</evidence>
<evidence type="ECO:0000256" key="5">
    <source>
        <dbReference type="ARBA" id="ARBA00022692"/>
    </source>
</evidence>
<dbReference type="InterPro" id="IPR002159">
    <property type="entry name" value="CD36_fam"/>
</dbReference>
<evidence type="ECO:0000313" key="15">
    <source>
        <dbReference type="Proteomes" id="UP001318040"/>
    </source>
</evidence>
<dbReference type="Proteomes" id="UP001318040">
    <property type="component" value="Unplaced"/>
</dbReference>
<comment type="subcellular location">
    <subcellularLocation>
        <location evidence="2">Cell membrane</location>
        <topology evidence="2">Multi-pass membrane protein</topology>
    </subcellularLocation>
    <subcellularLocation>
        <location evidence="1">Membrane</location>
        <location evidence="1">Caveola</location>
        <topology evidence="1">Multi-pass membrane protein</topology>
    </subcellularLocation>
</comment>
<dbReference type="GO" id="GO:0034381">
    <property type="term" value="P:plasma lipoprotein particle clearance"/>
    <property type="evidence" value="ECO:0007669"/>
    <property type="project" value="TreeGrafter"/>
</dbReference>
<name>A0AAJ7SKY7_PETMA</name>
<evidence type="ECO:0000256" key="8">
    <source>
        <dbReference type="ARBA" id="ARBA00023157"/>
    </source>
</evidence>
<keyword evidence="9" id="KW-0675">Receptor</keyword>
<proteinExistence type="inferred from homology"/>
<feature type="compositionally biased region" description="Low complexity" evidence="13">
    <location>
        <begin position="139"/>
        <end position="150"/>
    </location>
</feature>
<dbReference type="GO" id="GO:0005901">
    <property type="term" value="C:caveola"/>
    <property type="evidence" value="ECO:0007669"/>
    <property type="project" value="UniProtKB-SubCell"/>
</dbReference>
<evidence type="ECO:0000313" key="16">
    <source>
        <dbReference type="RefSeq" id="XP_032800581.1"/>
    </source>
</evidence>
<organism evidence="15 16">
    <name type="scientific">Petromyzon marinus</name>
    <name type="common">Sea lamprey</name>
    <dbReference type="NCBI Taxonomy" id="7757"/>
    <lineage>
        <taxon>Eukaryota</taxon>
        <taxon>Metazoa</taxon>
        <taxon>Chordata</taxon>
        <taxon>Craniata</taxon>
        <taxon>Vertebrata</taxon>
        <taxon>Cyclostomata</taxon>
        <taxon>Hyperoartia</taxon>
        <taxon>Petromyzontiformes</taxon>
        <taxon>Petromyzontidae</taxon>
        <taxon>Petromyzon</taxon>
    </lineage>
</organism>
<dbReference type="GO" id="GO:0008289">
    <property type="term" value="F:lipid binding"/>
    <property type="evidence" value="ECO:0007669"/>
    <property type="project" value="TreeGrafter"/>
</dbReference>
<dbReference type="PANTHER" id="PTHR11923">
    <property type="entry name" value="SCAVENGER RECEPTOR CLASS B TYPE-1 SR-B1"/>
    <property type="match status" value="1"/>
</dbReference>
<dbReference type="GO" id="GO:0005737">
    <property type="term" value="C:cytoplasm"/>
    <property type="evidence" value="ECO:0007669"/>
    <property type="project" value="TreeGrafter"/>
</dbReference>
<dbReference type="GO" id="GO:0005044">
    <property type="term" value="F:scavenger receptor activity"/>
    <property type="evidence" value="ECO:0007669"/>
    <property type="project" value="TreeGrafter"/>
</dbReference>
<dbReference type="GO" id="GO:0070508">
    <property type="term" value="P:cholesterol import"/>
    <property type="evidence" value="ECO:0007669"/>
    <property type="project" value="TreeGrafter"/>
</dbReference>
<feature type="compositionally biased region" description="Pro residues" evidence="13">
    <location>
        <begin position="161"/>
        <end position="170"/>
    </location>
</feature>
<evidence type="ECO:0000256" key="6">
    <source>
        <dbReference type="ARBA" id="ARBA00022989"/>
    </source>
</evidence>
<protein>
    <recommendedName>
        <fullName evidence="11">Scavenger receptor class B member 1</fullName>
    </recommendedName>
    <alternativeName>
        <fullName evidence="12">SR-BI</fullName>
    </alternativeName>
</protein>
<keyword evidence="5 14" id="KW-0812">Transmembrane</keyword>
<dbReference type="GO" id="GO:0043654">
    <property type="term" value="P:recognition of apoptotic cell"/>
    <property type="evidence" value="ECO:0007669"/>
    <property type="project" value="TreeGrafter"/>
</dbReference>
<reference evidence="16" key="1">
    <citation type="submission" date="2025-08" db="UniProtKB">
        <authorList>
            <consortium name="RefSeq"/>
        </authorList>
    </citation>
    <scope>IDENTIFICATION</scope>
    <source>
        <tissue evidence="16">Sperm</tissue>
    </source>
</reference>
<evidence type="ECO:0000256" key="1">
    <source>
        <dbReference type="ARBA" id="ARBA00004189"/>
    </source>
</evidence>
<sequence>MFIDLHPLTGVPVNVSIRLQLNMMVKGVEGISTSGTIKPVILPILWFEESGHMDGELRDAFWTNVVLLPLIMDVVRYGLLGLGLALVLTGAVALAVTRRHRETDDDDDDEEEDDEKGDKGEKEAVTTTPTKKKKKMMKWRFNNNNNSSSSKKYREVSGSTAPPPEKITKL</sequence>
<evidence type="ECO:0000256" key="9">
    <source>
        <dbReference type="ARBA" id="ARBA00023170"/>
    </source>
</evidence>
<keyword evidence="10" id="KW-0325">Glycoprotein</keyword>
<keyword evidence="8" id="KW-1015">Disulfide bond</keyword>